<evidence type="ECO:0000256" key="2">
    <source>
        <dbReference type="ARBA" id="ARBA00010219"/>
    </source>
</evidence>
<feature type="binding site" evidence="8">
    <location>
        <position position="171"/>
    </location>
    <ligand>
        <name>substrate</name>
    </ligand>
</feature>
<dbReference type="SUPFAM" id="SSF54506">
    <property type="entry name" value="Diaminopimelate epimerase-like"/>
    <property type="match status" value="2"/>
</dbReference>
<feature type="site" description="Could be important to modulate the pK values of the two catalytic cysteine residues" evidence="8">
    <location>
        <position position="221"/>
    </location>
</feature>
<feature type="site" description="Could be important to modulate the pK values of the two catalytic cysteine residues" evidence="8">
    <location>
        <position position="173"/>
    </location>
</feature>
<dbReference type="GO" id="GO:0009089">
    <property type="term" value="P:lysine biosynthetic process via diaminopimelate"/>
    <property type="evidence" value="ECO:0007669"/>
    <property type="project" value="UniProtKB-UniRule"/>
</dbReference>
<keyword evidence="8" id="KW-0963">Cytoplasm</keyword>
<keyword evidence="4 8" id="KW-0028">Amino-acid biosynthesis</keyword>
<name>A0A518D3Q4_9BACT</name>
<keyword evidence="5 8" id="KW-0457">Lysine biosynthesis</keyword>
<dbReference type="InterPro" id="IPR018510">
    <property type="entry name" value="DAP_epimerase_AS"/>
</dbReference>
<reference evidence="10 11" key="1">
    <citation type="submission" date="2019-02" db="EMBL/GenBank/DDBJ databases">
        <title>Deep-cultivation of Planctomycetes and their phenomic and genomic characterization uncovers novel biology.</title>
        <authorList>
            <person name="Wiegand S."/>
            <person name="Jogler M."/>
            <person name="Boedeker C."/>
            <person name="Pinto D."/>
            <person name="Vollmers J."/>
            <person name="Rivas-Marin E."/>
            <person name="Kohn T."/>
            <person name="Peeters S.H."/>
            <person name="Heuer A."/>
            <person name="Rast P."/>
            <person name="Oberbeckmann S."/>
            <person name="Bunk B."/>
            <person name="Jeske O."/>
            <person name="Meyerdierks A."/>
            <person name="Storesund J.E."/>
            <person name="Kallscheuer N."/>
            <person name="Luecker S."/>
            <person name="Lage O.M."/>
            <person name="Pohl T."/>
            <person name="Merkel B.J."/>
            <person name="Hornburger P."/>
            <person name="Mueller R.-W."/>
            <person name="Bruemmer F."/>
            <person name="Labrenz M."/>
            <person name="Spormann A.M."/>
            <person name="Op den Camp H."/>
            <person name="Overmann J."/>
            <person name="Amann R."/>
            <person name="Jetten M.S.M."/>
            <person name="Mascher T."/>
            <person name="Medema M.H."/>
            <person name="Devos D.P."/>
            <person name="Kaster A.-K."/>
            <person name="Ovreas L."/>
            <person name="Rohde M."/>
            <person name="Galperin M.Y."/>
            <person name="Jogler C."/>
        </authorList>
    </citation>
    <scope>NUCLEOTIDE SEQUENCE [LARGE SCALE GENOMIC DNA]</scope>
    <source>
        <strain evidence="10 11">Pla163</strain>
    </source>
</reference>
<comment type="function">
    <text evidence="8">Catalyzes the stereoinversion of LL-2,6-diaminopimelate (L,L-DAP) to meso-diaminopimelate (meso-DAP), a precursor of L-lysine and an essential component of the bacterial peptidoglycan.</text>
</comment>
<feature type="binding site" evidence="8">
    <location>
        <position position="203"/>
    </location>
    <ligand>
        <name>substrate</name>
    </ligand>
</feature>
<dbReference type="UniPathway" id="UPA00034">
    <property type="reaction ID" value="UER00025"/>
</dbReference>
<comment type="subcellular location">
    <subcellularLocation>
        <location evidence="8">Cytoplasm</location>
    </subcellularLocation>
</comment>
<proteinExistence type="inferred from homology"/>
<feature type="active site" description="Proton donor" evidence="8">
    <location>
        <position position="79"/>
    </location>
</feature>
<dbReference type="PROSITE" id="PS01326">
    <property type="entry name" value="DAP_EPIMERASE"/>
    <property type="match status" value="1"/>
</dbReference>
<sequence length="285" mass="29819">METVDAVRGEGCGNAYLFVDAAAAHVADRVRELAPSSTPRWIAGVGGGRLDGVILLERARDVVRQVTVWNADGSRGEVCGNGLRAAAVLVRSVDGVRAGLLASDAAIHRFGFEDDGRVAVSLPPPVFDAERIPLDVGSAARARADEDAPWELLLATAEGRTARGYALSMGNPHLVVPLEHAPVGVLPDAALLEGHAAFPERVNVSYVWRLDAGRIGQRTFERGSGETAACGSGACASAVVARHLGWCDDRLVVEQPGGTLEIRLGGDALELVGPATIGARESLRL</sequence>
<gene>
    <name evidence="8 10" type="primary">dapF</name>
    <name evidence="10" type="ORF">Pla163_32550</name>
</gene>
<dbReference type="RefSeq" id="WP_145190728.1">
    <property type="nucleotide sequence ID" value="NZ_CP036290.1"/>
</dbReference>
<evidence type="ECO:0000256" key="7">
    <source>
        <dbReference type="ARBA" id="ARBA00051712"/>
    </source>
</evidence>
<evidence type="ECO:0000256" key="1">
    <source>
        <dbReference type="ARBA" id="ARBA00005196"/>
    </source>
</evidence>
<keyword evidence="6 8" id="KW-0413">Isomerase</keyword>
<evidence type="ECO:0000256" key="8">
    <source>
        <dbReference type="HAMAP-Rule" id="MF_00197"/>
    </source>
</evidence>
<evidence type="ECO:0000256" key="5">
    <source>
        <dbReference type="ARBA" id="ARBA00023154"/>
    </source>
</evidence>
<feature type="active site" evidence="9">
    <location>
        <position position="79"/>
    </location>
</feature>
<dbReference type="OrthoDB" id="9805408at2"/>
<dbReference type="EC" id="5.1.1.7" evidence="3 8"/>
<dbReference type="GO" id="GO:0005829">
    <property type="term" value="C:cytosol"/>
    <property type="evidence" value="ECO:0007669"/>
    <property type="project" value="TreeGrafter"/>
</dbReference>
<dbReference type="InterPro" id="IPR001653">
    <property type="entry name" value="DAP_epimerase_DapF"/>
</dbReference>
<evidence type="ECO:0000256" key="3">
    <source>
        <dbReference type="ARBA" id="ARBA00013080"/>
    </source>
</evidence>
<dbReference type="HAMAP" id="MF_00197">
    <property type="entry name" value="DAP_epimerase"/>
    <property type="match status" value="1"/>
</dbReference>
<dbReference type="PANTHER" id="PTHR31689:SF0">
    <property type="entry name" value="DIAMINOPIMELATE EPIMERASE"/>
    <property type="match status" value="1"/>
</dbReference>
<keyword evidence="11" id="KW-1185">Reference proteome</keyword>
<dbReference type="NCBIfam" id="TIGR00652">
    <property type="entry name" value="DapF"/>
    <property type="match status" value="1"/>
</dbReference>
<comment type="caution">
    <text evidence="8">Lacks conserved residue(s) required for the propagation of feature annotation.</text>
</comment>
<dbReference type="Gene3D" id="3.10.310.10">
    <property type="entry name" value="Diaminopimelate Epimerase, Chain A, domain 1"/>
    <property type="match status" value="2"/>
</dbReference>
<dbReference type="PANTHER" id="PTHR31689">
    <property type="entry name" value="DIAMINOPIMELATE EPIMERASE, CHLOROPLASTIC"/>
    <property type="match status" value="1"/>
</dbReference>
<dbReference type="Proteomes" id="UP000319342">
    <property type="component" value="Chromosome"/>
</dbReference>
<dbReference type="Pfam" id="PF01678">
    <property type="entry name" value="DAP_epimerase"/>
    <property type="match status" value="1"/>
</dbReference>
<dbReference type="GO" id="GO:0008837">
    <property type="term" value="F:diaminopimelate epimerase activity"/>
    <property type="evidence" value="ECO:0007669"/>
    <property type="project" value="UniProtKB-UniRule"/>
</dbReference>
<organism evidence="10 11">
    <name type="scientific">Rohdeia mirabilis</name>
    <dbReference type="NCBI Taxonomy" id="2528008"/>
    <lineage>
        <taxon>Bacteria</taxon>
        <taxon>Pseudomonadati</taxon>
        <taxon>Planctomycetota</taxon>
        <taxon>Planctomycetia</taxon>
        <taxon>Planctomycetia incertae sedis</taxon>
        <taxon>Rohdeia</taxon>
    </lineage>
</organism>
<dbReference type="AlphaFoldDB" id="A0A518D3Q4"/>
<feature type="binding site" evidence="8">
    <location>
        <begin position="80"/>
        <end position="81"/>
    </location>
    <ligand>
        <name>substrate</name>
    </ligand>
</feature>
<comment type="catalytic activity">
    <reaction evidence="7 8">
        <text>(2S,6S)-2,6-diaminopimelate = meso-2,6-diaminopimelate</text>
        <dbReference type="Rhea" id="RHEA:15393"/>
        <dbReference type="ChEBI" id="CHEBI:57609"/>
        <dbReference type="ChEBI" id="CHEBI:57791"/>
        <dbReference type="EC" id="5.1.1.7"/>
    </reaction>
</comment>
<dbReference type="EMBL" id="CP036290">
    <property type="protein sequence ID" value="QDU86106.1"/>
    <property type="molecule type" value="Genomic_DNA"/>
</dbReference>
<feature type="binding site" evidence="8">
    <location>
        <position position="70"/>
    </location>
    <ligand>
        <name>substrate</name>
    </ligand>
</feature>
<accession>A0A518D3Q4</accession>
<evidence type="ECO:0000256" key="6">
    <source>
        <dbReference type="ARBA" id="ARBA00023235"/>
    </source>
</evidence>
<evidence type="ECO:0000256" key="9">
    <source>
        <dbReference type="PROSITE-ProRule" id="PRU10125"/>
    </source>
</evidence>
<protein>
    <recommendedName>
        <fullName evidence="3 8">Diaminopimelate epimerase</fullName>
        <shortName evidence="8">DAP epimerase</shortName>
        <ecNumber evidence="3 8">5.1.1.7</ecNumber>
    </recommendedName>
    <alternativeName>
        <fullName evidence="8">PLP-independent amino acid racemase</fullName>
    </alternativeName>
</protein>
<evidence type="ECO:0000313" key="11">
    <source>
        <dbReference type="Proteomes" id="UP000319342"/>
    </source>
</evidence>
<feature type="active site" description="Proton acceptor" evidence="8">
    <location>
        <position position="230"/>
    </location>
</feature>
<comment type="pathway">
    <text evidence="1 8">Amino-acid biosynthesis; L-lysine biosynthesis via DAP pathway; DL-2,6-diaminopimelate from LL-2,6-diaminopimelate: step 1/1.</text>
</comment>
<comment type="subunit">
    <text evidence="8">Homodimer.</text>
</comment>
<feature type="binding site" evidence="8">
    <location>
        <begin position="231"/>
        <end position="232"/>
    </location>
    <ligand>
        <name>substrate</name>
    </ligand>
</feature>
<feature type="binding site" evidence="8">
    <location>
        <begin position="221"/>
        <end position="222"/>
    </location>
    <ligand>
        <name>substrate</name>
    </ligand>
</feature>
<evidence type="ECO:0000256" key="4">
    <source>
        <dbReference type="ARBA" id="ARBA00022605"/>
    </source>
</evidence>
<feature type="binding site" evidence="8">
    <location>
        <position position="14"/>
    </location>
    <ligand>
        <name>substrate</name>
    </ligand>
</feature>
<comment type="similarity">
    <text evidence="2 8">Belongs to the diaminopimelate epimerase family.</text>
</comment>
<evidence type="ECO:0000313" key="10">
    <source>
        <dbReference type="EMBL" id="QDU86106.1"/>
    </source>
</evidence>